<dbReference type="PANTHER" id="PTHR44329">
    <property type="entry name" value="SERINE/THREONINE-PROTEIN KINASE TNNI3K-RELATED"/>
    <property type="match status" value="1"/>
</dbReference>
<sequence>SLQRLAREICIWAKLYHENVLPLFGFFTEGDNAMPAFVSEWMERGTLNDYMKTFPRASFTTLLMAPRQIRDIAKGLEYLHSEGVIHADLKSPNILISQDSKPLLADFGLSLALSESTAGSTTTGAFTKGTVRWMARELLVPEDSGPSFRPDEQTDIWALGMVIYELLSWKSPYWDKSSDILVFMGIVNGELPGIPEDTSDMDSNIFKMLWNLCESCWT</sequence>
<dbReference type="Pfam" id="PF00069">
    <property type="entry name" value="Pkinase"/>
    <property type="match status" value="1"/>
</dbReference>
<evidence type="ECO:0000259" key="1">
    <source>
        <dbReference type="PROSITE" id="PS50011"/>
    </source>
</evidence>
<keyword evidence="2" id="KW-0808">Transferase</keyword>
<gene>
    <name evidence="2" type="ORF">SCHPADRAFT_796227</name>
</gene>
<dbReference type="GO" id="GO:0005524">
    <property type="term" value="F:ATP binding"/>
    <property type="evidence" value="ECO:0007669"/>
    <property type="project" value="InterPro"/>
</dbReference>
<dbReference type="InterPro" id="IPR051681">
    <property type="entry name" value="Ser/Thr_Kinases-Pseudokinases"/>
</dbReference>
<dbReference type="InterPro" id="IPR011009">
    <property type="entry name" value="Kinase-like_dom_sf"/>
</dbReference>
<dbReference type="PROSITE" id="PS00108">
    <property type="entry name" value="PROTEIN_KINASE_ST"/>
    <property type="match status" value="1"/>
</dbReference>
<name>A0A0H2S411_9AGAM</name>
<protein>
    <submittedName>
        <fullName evidence="2">Kinase-like protein</fullName>
    </submittedName>
</protein>
<feature type="non-terminal residue" evidence="2">
    <location>
        <position position="1"/>
    </location>
</feature>
<dbReference type="Gene3D" id="1.10.510.10">
    <property type="entry name" value="Transferase(Phosphotransferase) domain 1"/>
    <property type="match status" value="1"/>
</dbReference>
<dbReference type="EMBL" id="KQ085994">
    <property type="protein sequence ID" value="KLO11696.1"/>
    <property type="molecule type" value="Genomic_DNA"/>
</dbReference>
<organism evidence="2 3">
    <name type="scientific">Schizopora paradoxa</name>
    <dbReference type="NCBI Taxonomy" id="27342"/>
    <lineage>
        <taxon>Eukaryota</taxon>
        <taxon>Fungi</taxon>
        <taxon>Dikarya</taxon>
        <taxon>Basidiomycota</taxon>
        <taxon>Agaricomycotina</taxon>
        <taxon>Agaricomycetes</taxon>
        <taxon>Hymenochaetales</taxon>
        <taxon>Schizoporaceae</taxon>
        <taxon>Schizopora</taxon>
    </lineage>
</organism>
<dbReference type="SUPFAM" id="SSF56112">
    <property type="entry name" value="Protein kinase-like (PK-like)"/>
    <property type="match status" value="1"/>
</dbReference>
<accession>A0A0H2S411</accession>
<dbReference type="Proteomes" id="UP000053477">
    <property type="component" value="Unassembled WGS sequence"/>
</dbReference>
<evidence type="ECO:0000313" key="3">
    <source>
        <dbReference type="Proteomes" id="UP000053477"/>
    </source>
</evidence>
<proteinExistence type="predicted"/>
<dbReference type="AlphaFoldDB" id="A0A0H2S411"/>
<feature type="non-terminal residue" evidence="2">
    <location>
        <position position="218"/>
    </location>
</feature>
<dbReference type="GO" id="GO:0004674">
    <property type="term" value="F:protein serine/threonine kinase activity"/>
    <property type="evidence" value="ECO:0007669"/>
    <property type="project" value="TreeGrafter"/>
</dbReference>
<evidence type="ECO:0000313" key="2">
    <source>
        <dbReference type="EMBL" id="KLO11696.1"/>
    </source>
</evidence>
<dbReference type="InParanoid" id="A0A0H2S411"/>
<dbReference type="OrthoDB" id="346907at2759"/>
<reference evidence="2 3" key="1">
    <citation type="submission" date="2015-04" db="EMBL/GenBank/DDBJ databases">
        <title>Complete genome sequence of Schizopora paradoxa KUC8140, a cosmopolitan wood degrader in East Asia.</title>
        <authorList>
            <consortium name="DOE Joint Genome Institute"/>
            <person name="Min B."/>
            <person name="Park H."/>
            <person name="Jang Y."/>
            <person name="Kim J.-J."/>
            <person name="Kim K.H."/>
            <person name="Pangilinan J."/>
            <person name="Lipzen A."/>
            <person name="Riley R."/>
            <person name="Grigoriev I.V."/>
            <person name="Spatafora J.W."/>
            <person name="Choi I.-G."/>
        </authorList>
    </citation>
    <scope>NUCLEOTIDE SEQUENCE [LARGE SCALE GENOMIC DNA]</scope>
    <source>
        <strain evidence="2 3">KUC8140</strain>
    </source>
</reference>
<dbReference type="STRING" id="27342.A0A0H2S411"/>
<dbReference type="PROSITE" id="PS50011">
    <property type="entry name" value="PROTEIN_KINASE_DOM"/>
    <property type="match status" value="1"/>
</dbReference>
<dbReference type="InterPro" id="IPR008271">
    <property type="entry name" value="Ser/Thr_kinase_AS"/>
</dbReference>
<dbReference type="InterPro" id="IPR000719">
    <property type="entry name" value="Prot_kinase_dom"/>
</dbReference>
<feature type="domain" description="Protein kinase" evidence="1">
    <location>
        <begin position="1"/>
        <end position="218"/>
    </location>
</feature>
<keyword evidence="2" id="KW-0418">Kinase</keyword>
<dbReference type="SMART" id="SM00220">
    <property type="entry name" value="S_TKc"/>
    <property type="match status" value="1"/>
</dbReference>
<keyword evidence="3" id="KW-1185">Reference proteome</keyword>